<reference evidence="4" key="1">
    <citation type="submission" date="2017-09" db="EMBL/GenBank/DDBJ databases">
        <title>Depth-based differentiation of microbial function through sediment-hosted aquifers and enrichment of novel symbionts in the deep terrestrial subsurface.</title>
        <authorList>
            <person name="Probst A.J."/>
            <person name="Ladd B."/>
            <person name="Jarett J.K."/>
            <person name="Geller-Mcgrath D.E."/>
            <person name="Sieber C.M.K."/>
            <person name="Emerson J.B."/>
            <person name="Anantharaman K."/>
            <person name="Thomas B.C."/>
            <person name="Malmstrom R."/>
            <person name="Stieglmeier M."/>
            <person name="Klingl A."/>
            <person name="Woyke T."/>
            <person name="Ryan C.M."/>
            <person name="Banfield J.F."/>
        </authorList>
    </citation>
    <scope>NUCLEOTIDE SEQUENCE [LARGE SCALE GENOMIC DNA]</scope>
</reference>
<protein>
    <recommendedName>
        <fullName evidence="2">M23ase beta-sheet core domain-containing protein</fullName>
    </recommendedName>
</protein>
<feature type="domain" description="M23ase beta-sheet core" evidence="2">
    <location>
        <begin position="67"/>
        <end position="159"/>
    </location>
</feature>
<dbReference type="EMBL" id="PFAR01000050">
    <property type="protein sequence ID" value="PIR92815.1"/>
    <property type="molecule type" value="Genomic_DNA"/>
</dbReference>
<evidence type="ECO:0000259" key="2">
    <source>
        <dbReference type="Pfam" id="PF01551"/>
    </source>
</evidence>
<dbReference type="Gene3D" id="2.70.70.10">
    <property type="entry name" value="Glucose Permease (Domain IIA)"/>
    <property type="match status" value="1"/>
</dbReference>
<evidence type="ECO:0000313" key="4">
    <source>
        <dbReference type="Proteomes" id="UP000228626"/>
    </source>
</evidence>
<feature type="non-terminal residue" evidence="3">
    <location>
        <position position="303"/>
    </location>
</feature>
<evidence type="ECO:0000256" key="1">
    <source>
        <dbReference type="SAM" id="SignalP"/>
    </source>
</evidence>
<accession>A0A2H0V188</accession>
<keyword evidence="1" id="KW-0732">Signal</keyword>
<dbReference type="InterPro" id="IPR016047">
    <property type="entry name" value="M23ase_b-sheet_dom"/>
</dbReference>
<name>A0A2H0V188_9BACT</name>
<dbReference type="SUPFAM" id="SSF51261">
    <property type="entry name" value="Duplicated hybrid motif"/>
    <property type="match status" value="1"/>
</dbReference>
<feature type="chain" id="PRO_5013708755" description="M23ase beta-sheet core domain-containing protein" evidence="1">
    <location>
        <begin position="22"/>
        <end position="303"/>
    </location>
</feature>
<gene>
    <name evidence="3" type="ORF">COT99_04285</name>
</gene>
<dbReference type="PANTHER" id="PTHR21666">
    <property type="entry name" value="PEPTIDASE-RELATED"/>
    <property type="match status" value="1"/>
</dbReference>
<dbReference type="InterPro" id="IPR050570">
    <property type="entry name" value="Cell_wall_metabolism_enzyme"/>
</dbReference>
<comment type="caution">
    <text evidence="3">The sequence shown here is derived from an EMBL/GenBank/DDBJ whole genome shotgun (WGS) entry which is preliminary data.</text>
</comment>
<dbReference type="Proteomes" id="UP000228626">
    <property type="component" value="Unassembled WGS sequence"/>
</dbReference>
<dbReference type="CDD" id="cd12797">
    <property type="entry name" value="M23_peptidase"/>
    <property type="match status" value="1"/>
</dbReference>
<dbReference type="Pfam" id="PF01551">
    <property type="entry name" value="Peptidase_M23"/>
    <property type="match status" value="1"/>
</dbReference>
<dbReference type="PANTHER" id="PTHR21666:SF270">
    <property type="entry name" value="MUREIN HYDROLASE ACTIVATOR ENVC"/>
    <property type="match status" value="1"/>
</dbReference>
<sequence length="303" mass="33429">MRKKLIVFAVIQLFVVNASLSQEIGGMLYPVGDPYALTYNVSQVYNTSYEQGFTLTNKDGSQTRYYGHLGVDLANGRSGGDVKSIYSGTVVASEQNSGFGNMVRVKHTINGEIRYSQYGHMQDRKVNVDDEVENGRIVGHIGNTGFSTNPHLDFQIKKVDSNGPGYAFGNSSLVNNYLDPLVFIAAHQHPLLGKFSDGWHESNQSSQNFIPYSVPFVDCFLANGGVSVLGIPVSEVSQRSPSIYAQEFSQNNILYTMALNPYVYNSARGYLGVCYPMCGRIRINWNPNRDGAPVTNEYNVTKG</sequence>
<proteinExistence type="predicted"/>
<dbReference type="GO" id="GO:0004222">
    <property type="term" value="F:metalloendopeptidase activity"/>
    <property type="evidence" value="ECO:0007669"/>
    <property type="project" value="TreeGrafter"/>
</dbReference>
<organism evidence="3 4">
    <name type="scientific">Candidatus Falkowbacteria bacterium CG10_big_fil_rev_8_21_14_0_10_43_10</name>
    <dbReference type="NCBI Taxonomy" id="1974567"/>
    <lineage>
        <taxon>Bacteria</taxon>
        <taxon>Candidatus Falkowiibacteriota</taxon>
    </lineage>
</organism>
<feature type="signal peptide" evidence="1">
    <location>
        <begin position="1"/>
        <end position="21"/>
    </location>
</feature>
<dbReference type="InterPro" id="IPR011055">
    <property type="entry name" value="Dup_hybrid_motif"/>
</dbReference>
<dbReference type="AlphaFoldDB" id="A0A2H0V188"/>
<evidence type="ECO:0000313" key="3">
    <source>
        <dbReference type="EMBL" id="PIR92815.1"/>
    </source>
</evidence>